<evidence type="ECO:0000313" key="6">
    <source>
        <dbReference type="EMBL" id="MDV0441817.1"/>
    </source>
</evidence>
<reference evidence="6" key="1">
    <citation type="submission" date="2023-06" db="EMBL/GenBank/DDBJ databases">
        <title>Genome sequence of Methancorpusculaceae sp. Ag1.</title>
        <authorList>
            <person name="Protasov E."/>
            <person name="Platt K."/>
            <person name="Poehlein A."/>
            <person name="Daniel R."/>
            <person name="Brune A."/>
        </authorList>
    </citation>
    <scope>NUCLEOTIDE SEQUENCE</scope>
    <source>
        <strain evidence="6">Ag1</strain>
    </source>
</reference>
<comment type="function">
    <text evidence="5">May be involved in maturation of the 30S ribosomal subunit.</text>
</comment>
<dbReference type="EMBL" id="JAWDKA010000005">
    <property type="protein sequence ID" value="MDV0441817.1"/>
    <property type="molecule type" value="Genomic_DNA"/>
</dbReference>
<dbReference type="GO" id="GO:0006412">
    <property type="term" value="P:translation"/>
    <property type="evidence" value="ECO:0007669"/>
    <property type="project" value="UniProtKB-UniRule"/>
</dbReference>
<accession>A0AAE4MAZ5</accession>
<keyword evidence="7" id="KW-1185">Reference proteome</keyword>
<proteinExistence type="inferred from homology"/>
<dbReference type="InterPro" id="IPR001266">
    <property type="entry name" value="Ribosomal_eS19"/>
</dbReference>
<evidence type="ECO:0000256" key="5">
    <source>
        <dbReference type="HAMAP-Rule" id="MF_01474"/>
    </source>
</evidence>
<dbReference type="GO" id="GO:0003735">
    <property type="term" value="F:structural constituent of ribosome"/>
    <property type="evidence" value="ECO:0007669"/>
    <property type="project" value="InterPro"/>
</dbReference>
<comment type="subunit">
    <text evidence="5">Part of the 30S ribosomal subunit.</text>
</comment>
<gene>
    <name evidence="5" type="primary">rps19e</name>
    <name evidence="6" type="ORF">McpAg1_10280</name>
</gene>
<keyword evidence="2 5" id="KW-0689">Ribosomal protein</keyword>
<dbReference type="GO" id="GO:0003723">
    <property type="term" value="F:RNA binding"/>
    <property type="evidence" value="ECO:0007669"/>
    <property type="project" value="TreeGrafter"/>
</dbReference>
<dbReference type="Proteomes" id="UP001273136">
    <property type="component" value="Unassembled WGS sequence"/>
</dbReference>
<dbReference type="HAMAP" id="MF_01474">
    <property type="entry name" value="Ribosomal_eS19"/>
    <property type="match status" value="1"/>
</dbReference>
<comment type="caution">
    <text evidence="6">The sequence shown here is derived from an EMBL/GenBank/DDBJ whole genome shotgun (WGS) entry which is preliminary data.</text>
</comment>
<evidence type="ECO:0000256" key="4">
    <source>
        <dbReference type="ARBA" id="ARBA00035143"/>
    </source>
</evidence>
<dbReference type="AlphaFoldDB" id="A0AAE4MAZ5"/>
<dbReference type="GO" id="GO:0000028">
    <property type="term" value="P:ribosomal small subunit assembly"/>
    <property type="evidence" value="ECO:0007669"/>
    <property type="project" value="TreeGrafter"/>
</dbReference>
<dbReference type="Pfam" id="PF01090">
    <property type="entry name" value="Ribosomal_S19e"/>
    <property type="match status" value="1"/>
</dbReference>
<dbReference type="GO" id="GO:0022627">
    <property type="term" value="C:cytosolic small ribosomal subunit"/>
    <property type="evidence" value="ECO:0007669"/>
    <property type="project" value="TreeGrafter"/>
</dbReference>
<dbReference type="InterPro" id="IPR027548">
    <property type="entry name" value="Ribosomal_eS19_archaeal"/>
</dbReference>
<dbReference type="PANTHER" id="PTHR11710">
    <property type="entry name" value="40S RIBOSOMAL PROTEIN S19"/>
    <property type="match status" value="1"/>
</dbReference>
<dbReference type="RefSeq" id="WP_338094223.1">
    <property type="nucleotide sequence ID" value="NZ_JAWDKA010000005.1"/>
</dbReference>
<organism evidence="6 7">
    <name type="scientific">Methanorbis furvi</name>
    <dbReference type="NCBI Taxonomy" id="3028299"/>
    <lineage>
        <taxon>Archaea</taxon>
        <taxon>Methanobacteriati</taxon>
        <taxon>Methanobacteriota</taxon>
        <taxon>Stenosarchaea group</taxon>
        <taxon>Methanomicrobia</taxon>
        <taxon>Methanomicrobiales</taxon>
        <taxon>Methanocorpusculaceae</taxon>
        <taxon>Methanorbis</taxon>
    </lineage>
</organism>
<name>A0AAE4MAZ5_9EURY</name>
<dbReference type="SMART" id="SM01413">
    <property type="entry name" value="Ribosomal_S19e"/>
    <property type="match status" value="1"/>
</dbReference>
<dbReference type="InterPro" id="IPR036388">
    <property type="entry name" value="WH-like_DNA-bd_sf"/>
</dbReference>
<dbReference type="NCBIfam" id="NF006811">
    <property type="entry name" value="PRK09333.1"/>
    <property type="match status" value="1"/>
</dbReference>
<dbReference type="FunFam" id="1.10.10.10:FF:000449">
    <property type="entry name" value="30S ribosomal protein S19e"/>
    <property type="match status" value="1"/>
</dbReference>
<comment type="similarity">
    <text evidence="1 5">Belongs to the eukaryotic ribosomal protein eS19 family.</text>
</comment>
<sequence>MTTVFDIPANDLIAKVADELKNESAIKAPEWSEYVKTGVHKQMPPENPDWWYIRSAAVLRRIYVDGPIGVERMRSVYGGMQDNGSKPSHFRKGSGSIARKVMQQLEAAGFIEKVTGGRNVSAKGRKFLDNIAYSLKEEAVKAAPGLEKY</sequence>
<dbReference type="Gene3D" id="1.10.10.10">
    <property type="entry name" value="Winged helix-like DNA-binding domain superfamily/Winged helix DNA-binding domain"/>
    <property type="match status" value="1"/>
</dbReference>
<evidence type="ECO:0000313" key="7">
    <source>
        <dbReference type="Proteomes" id="UP001273136"/>
    </source>
</evidence>
<dbReference type="InterPro" id="IPR036390">
    <property type="entry name" value="WH_DNA-bd_sf"/>
</dbReference>
<dbReference type="SUPFAM" id="SSF46785">
    <property type="entry name" value="Winged helix' DNA-binding domain"/>
    <property type="match status" value="1"/>
</dbReference>
<dbReference type="PANTHER" id="PTHR11710:SF0">
    <property type="entry name" value="40S RIBOSOMAL PROTEIN S19"/>
    <property type="match status" value="1"/>
</dbReference>
<evidence type="ECO:0000256" key="1">
    <source>
        <dbReference type="ARBA" id="ARBA00010014"/>
    </source>
</evidence>
<evidence type="ECO:0000256" key="3">
    <source>
        <dbReference type="ARBA" id="ARBA00023274"/>
    </source>
</evidence>
<protein>
    <recommendedName>
        <fullName evidence="4 5">Small ribosomal subunit protein eS19</fullName>
    </recommendedName>
</protein>
<evidence type="ECO:0000256" key="2">
    <source>
        <dbReference type="ARBA" id="ARBA00022980"/>
    </source>
</evidence>
<keyword evidence="3 5" id="KW-0687">Ribonucleoprotein</keyword>